<organism evidence="1 2">
    <name type="scientific">Adhaeribacter radiodurans</name>
    <dbReference type="NCBI Taxonomy" id="2745197"/>
    <lineage>
        <taxon>Bacteria</taxon>
        <taxon>Pseudomonadati</taxon>
        <taxon>Bacteroidota</taxon>
        <taxon>Cytophagia</taxon>
        <taxon>Cytophagales</taxon>
        <taxon>Hymenobacteraceae</taxon>
        <taxon>Adhaeribacter</taxon>
    </lineage>
</organism>
<dbReference type="AlphaFoldDB" id="A0A7L7LCD1"/>
<accession>A0A7L7LCD1</accession>
<dbReference type="EMBL" id="CP055153">
    <property type="protein sequence ID" value="QMU30500.1"/>
    <property type="molecule type" value="Genomic_DNA"/>
</dbReference>
<evidence type="ECO:0000313" key="2">
    <source>
        <dbReference type="Proteomes" id="UP000514509"/>
    </source>
</evidence>
<dbReference type="KEGG" id="add:HUW48_21850"/>
<reference evidence="1 2" key="1">
    <citation type="submission" date="2020-06" db="EMBL/GenBank/DDBJ databases">
        <authorList>
            <person name="Hwang Y.J."/>
        </authorList>
    </citation>
    <scope>NUCLEOTIDE SEQUENCE [LARGE SCALE GENOMIC DNA]</scope>
    <source>
        <strain evidence="1 2">KUDC8001</strain>
    </source>
</reference>
<proteinExistence type="predicted"/>
<dbReference type="RefSeq" id="WP_182412947.1">
    <property type="nucleotide sequence ID" value="NZ_CP055153.1"/>
</dbReference>
<sequence length="60" mass="7088">MTIIAQSIAPAKWSINHTHYSYYSYTKYQKDKTRKKHESVQGSEWLSSSHIPYNFLHLAD</sequence>
<evidence type="ECO:0000313" key="1">
    <source>
        <dbReference type="EMBL" id="QMU30500.1"/>
    </source>
</evidence>
<name>A0A7L7LCD1_9BACT</name>
<gene>
    <name evidence="1" type="ORF">HUW48_21850</name>
</gene>
<keyword evidence="2" id="KW-1185">Reference proteome</keyword>
<dbReference type="Proteomes" id="UP000514509">
    <property type="component" value="Chromosome"/>
</dbReference>
<protein>
    <submittedName>
        <fullName evidence="1">Uncharacterized protein</fullName>
    </submittedName>
</protein>
<reference evidence="1 2" key="2">
    <citation type="submission" date="2020-08" db="EMBL/GenBank/DDBJ databases">
        <title>Adhaeribacter dokdonensis sp. nov., isolated from the rhizosphere of Elymus tsukushiensis, a plant native to the Dokdo Islands, Republic of Korea.</title>
        <authorList>
            <person name="Ghim S.Y."/>
        </authorList>
    </citation>
    <scope>NUCLEOTIDE SEQUENCE [LARGE SCALE GENOMIC DNA]</scope>
    <source>
        <strain evidence="1 2">KUDC8001</strain>
    </source>
</reference>